<comment type="caution">
    <text evidence="1">The sequence shown here is derived from an EMBL/GenBank/DDBJ whole genome shotgun (WGS) entry which is preliminary data.</text>
</comment>
<keyword evidence="2" id="KW-1185">Reference proteome</keyword>
<reference evidence="1" key="1">
    <citation type="submission" date="2021-06" db="EMBL/GenBank/DDBJ databases">
        <authorList>
            <person name="Kallberg Y."/>
            <person name="Tangrot J."/>
            <person name="Rosling A."/>
        </authorList>
    </citation>
    <scope>NUCLEOTIDE SEQUENCE</scope>
    <source>
        <strain evidence="1">FL966</strain>
    </source>
</reference>
<accession>A0A9N9BBE5</accession>
<organism evidence="1 2">
    <name type="scientific">Cetraspora pellucida</name>
    <dbReference type="NCBI Taxonomy" id="1433469"/>
    <lineage>
        <taxon>Eukaryota</taxon>
        <taxon>Fungi</taxon>
        <taxon>Fungi incertae sedis</taxon>
        <taxon>Mucoromycota</taxon>
        <taxon>Glomeromycotina</taxon>
        <taxon>Glomeromycetes</taxon>
        <taxon>Diversisporales</taxon>
        <taxon>Gigasporaceae</taxon>
        <taxon>Cetraspora</taxon>
    </lineage>
</organism>
<proteinExistence type="predicted"/>
<name>A0A9N9BBE5_9GLOM</name>
<sequence length="51" mass="5955">MSDSIITSNTPRILILIIKHRLIHRFGNLNRWHDVTLDPLKAYEISQEMGP</sequence>
<gene>
    <name evidence="1" type="ORF">CPELLU_LOCUS5165</name>
</gene>
<evidence type="ECO:0000313" key="2">
    <source>
        <dbReference type="Proteomes" id="UP000789759"/>
    </source>
</evidence>
<dbReference type="EMBL" id="CAJVQA010002897">
    <property type="protein sequence ID" value="CAG8560259.1"/>
    <property type="molecule type" value="Genomic_DNA"/>
</dbReference>
<evidence type="ECO:0000313" key="1">
    <source>
        <dbReference type="EMBL" id="CAG8560259.1"/>
    </source>
</evidence>
<dbReference type="AlphaFoldDB" id="A0A9N9BBE5"/>
<dbReference type="Proteomes" id="UP000789759">
    <property type="component" value="Unassembled WGS sequence"/>
</dbReference>
<protein>
    <submittedName>
        <fullName evidence="1">10935_t:CDS:1</fullName>
    </submittedName>
</protein>